<evidence type="ECO:0000313" key="4">
    <source>
        <dbReference type="EMBL" id="TDQ27778.1"/>
    </source>
</evidence>
<accession>A0A4R6TE43</accession>
<protein>
    <submittedName>
        <fullName evidence="4">NADPH-dependent FMN reductase</fullName>
    </submittedName>
</protein>
<sequence length="180" mass="20781">MKNTVIIQASSKSNGNTHKIINYLNNNQAIDVIDLKTKNIGFFEYDFSNADDDFIPLMEKIIHKYDTLIFATPVYWYSMSATLKTFFDRLSDLLHYKKDLGRQLRGKNMAMISNSGANDLRDGFEMPFIESAKYLGMNYLGSTHAWFTENGNDIHPDAKVKINEFRNILTTKNFKDVLTR</sequence>
<dbReference type="Gene3D" id="3.40.50.360">
    <property type="match status" value="1"/>
</dbReference>
<dbReference type="GO" id="GO:0016491">
    <property type="term" value="F:oxidoreductase activity"/>
    <property type="evidence" value="ECO:0007669"/>
    <property type="project" value="InterPro"/>
</dbReference>
<dbReference type="OrthoDB" id="9805976at2"/>
<name>A0A4R6TE43_9FLAO</name>
<keyword evidence="1" id="KW-0285">Flavoprotein</keyword>
<dbReference type="Proteomes" id="UP000295390">
    <property type="component" value="Unassembled WGS sequence"/>
</dbReference>
<evidence type="ECO:0000259" key="3">
    <source>
        <dbReference type="Pfam" id="PF03358"/>
    </source>
</evidence>
<evidence type="ECO:0000313" key="5">
    <source>
        <dbReference type="Proteomes" id="UP000295390"/>
    </source>
</evidence>
<comment type="caution">
    <text evidence="4">The sequence shown here is derived from an EMBL/GenBank/DDBJ whole genome shotgun (WGS) entry which is preliminary data.</text>
</comment>
<dbReference type="PANTHER" id="PTHR43278:SF4">
    <property type="entry name" value="NAD(P)H-DEPENDENT FMN-CONTAINING OXIDOREDUCTASE YWQN-RELATED"/>
    <property type="match status" value="1"/>
</dbReference>
<dbReference type="InterPro" id="IPR005025">
    <property type="entry name" value="FMN_Rdtase-like_dom"/>
</dbReference>
<gene>
    <name evidence="4" type="ORF">DFQ07_1633</name>
</gene>
<dbReference type="AlphaFoldDB" id="A0A4R6TE43"/>
<dbReference type="Pfam" id="PF03358">
    <property type="entry name" value="FMN_red"/>
    <property type="match status" value="1"/>
</dbReference>
<dbReference type="SUPFAM" id="SSF52218">
    <property type="entry name" value="Flavoproteins"/>
    <property type="match status" value="1"/>
</dbReference>
<reference evidence="4 5" key="1">
    <citation type="submission" date="2019-03" db="EMBL/GenBank/DDBJ databases">
        <title>Genomic Encyclopedia of Type Strains, Phase III (KMG-III): the genomes of soil and plant-associated and newly described type strains.</title>
        <authorList>
            <person name="Whitman W."/>
        </authorList>
    </citation>
    <scope>NUCLEOTIDE SEQUENCE [LARGE SCALE GENOMIC DNA]</scope>
    <source>
        <strain evidence="4 5">CECT 8283</strain>
    </source>
</reference>
<keyword evidence="5" id="KW-1185">Reference proteome</keyword>
<feature type="domain" description="NADPH-dependent FMN reductase-like" evidence="3">
    <location>
        <begin position="5"/>
        <end position="142"/>
    </location>
</feature>
<dbReference type="EMBL" id="SNYH01000003">
    <property type="protein sequence ID" value="TDQ27778.1"/>
    <property type="molecule type" value="Genomic_DNA"/>
</dbReference>
<organism evidence="4 5">
    <name type="scientific">Tenacibaculum caenipelagi</name>
    <dbReference type="NCBI Taxonomy" id="1325435"/>
    <lineage>
        <taxon>Bacteria</taxon>
        <taxon>Pseudomonadati</taxon>
        <taxon>Bacteroidota</taxon>
        <taxon>Flavobacteriia</taxon>
        <taxon>Flavobacteriales</taxon>
        <taxon>Flavobacteriaceae</taxon>
        <taxon>Tenacibaculum</taxon>
    </lineage>
</organism>
<evidence type="ECO:0000256" key="1">
    <source>
        <dbReference type="ARBA" id="ARBA00022630"/>
    </source>
</evidence>
<dbReference type="InterPro" id="IPR051796">
    <property type="entry name" value="ISF_SsuE-like"/>
</dbReference>
<dbReference type="RefSeq" id="WP_133535754.1">
    <property type="nucleotide sequence ID" value="NZ_SNYH01000003.1"/>
</dbReference>
<dbReference type="InterPro" id="IPR029039">
    <property type="entry name" value="Flavoprotein-like_sf"/>
</dbReference>
<evidence type="ECO:0000256" key="2">
    <source>
        <dbReference type="ARBA" id="ARBA00022643"/>
    </source>
</evidence>
<proteinExistence type="predicted"/>
<dbReference type="PANTHER" id="PTHR43278">
    <property type="entry name" value="NAD(P)H-DEPENDENT FMN-CONTAINING OXIDOREDUCTASE YWQN-RELATED"/>
    <property type="match status" value="1"/>
</dbReference>
<keyword evidence="2" id="KW-0288">FMN</keyword>